<organism evidence="2 3">
    <name type="scientific">Cytospora paraplurivora</name>
    <dbReference type="NCBI Taxonomy" id="2898453"/>
    <lineage>
        <taxon>Eukaryota</taxon>
        <taxon>Fungi</taxon>
        <taxon>Dikarya</taxon>
        <taxon>Ascomycota</taxon>
        <taxon>Pezizomycotina</taxon>
        <taxon>Sordariomycetes</taxon>
        <taxon>Sordariomycetidae</taxon>
        <taxon>Diaporthales</taxon>
        <taxon>Cytosporaceae</taxon>
        <taxon>Cytospora</taxon>
    </lineage>
</organism>
<protein>
    <recommendedName>
        <fullName evidence="1">F-box domain-containing protein</fullName>
    </recommendedName>
</protein>
<evidence type="ECO:0000313" key="2">
    <source>
        <dbReference type="EMBL" id="KAK7733106.1"/>
    </source>
</evidence>
<reference evidence="2 3" key="1">
    <citation type="journal article" date="2023" name="PLoS ONE">
        <title>Cytospora paraplurivora sp. nov. isolated from orchards with fruit tree decline syndrome in Ontario, Canada.</title>
        <authorList>
            <person name="Ilyukhin E."/>
            <person name="Nguyen H.D.T."/>
            <person name="Castle A.J."/>
            <person name="Ellouze W."/>
        </authorList>
    </citation>
    <scope>NUCLEOTIDE SEQUENCE [LARGE SCALE GENOMIC DNA]</scope>
    <source>
        <strain evidence="2 3">FDS-564</strain>
    </source>
</reference>
<accession>A0AAN9TZD7</accession>
<feature type="domain" description="F-box" evidence="1">
    <location>
        <begin position="2"/>
        <end position="51"/>
    </location>
</feature>
<evidence type="ECO:0000313" key="3">
    <source>
        <dbReference type="Proteomes" id="UP001320245"/>
    </source>
</evidence>
<name>A0AAN9TZD7_9PEZI</name>
<dbReference type="AlphaFoldDB" id="A0AAN9TZD7"/>
<dbReference type="Pfam" id="PF00646">
    <property type="entry name" value="F-box"/>
    <property type="match status" value="1"/>
</dbReference>
<dbReference type="Proteomes" id="UP001320245">
    <property type="component" value="Unassembled WGS sequence"/>
</dbReference>
<dbReference type="PROSITE" id="PS50181">
    <property type="entry name" value="FBOX"/>
    <property type="match status" value="1"/>
</dbReference>
<sequence>MASNLLSLPAELLASIADELDANDYGSLRLCCKQAEGSTFPYFAKKFFSRRKFLRSYLSLSTLVAISESRFSPYLETFVLDTATISEDMINVLRSADRSRPYLQAFTEQTTILSSGWDRDMLTTAFEKLPSLNTITVECFDDDEWWEMGESGNPWDPEYERIIKYNGGYGLKTLLSNTGCILQEDRHELIVSVQTVLAAVSKANVRPKVLEIVGPRRPVVLTCQRTYGIDDSAFNLPAFTRQMTLPVIEGLEEILVDMHTRWRLPPPGNITNHFREFLGLPKKLRRLRIRNLKNVQRYRRVPDPRDDFWVWLGTDHKGKGKAPAGQQGVDAGATALPPQGPAPIALPYLRDLELCREEIPLVDLTRILKKVSPTLRKLTLHDLVLRDAWLPRHENDEQDVDVVKVEAELWVQLCSELATWPWEELYEVDFSGFGGLGEWHLSHFGDALAEPECVHFKELRIKEDTDSAHDPAPGRAEFLYRGPDVRRALRQVADDIRAAQRDGRHVFNATLVERRKSF</sequence>
<comment type="caution">
    <text evidence="2">The sequence shown here is derived from an EMBL/GenBank/DDBJ whole genome shotgun (WGS) entry which is preliminary data.</text>
</comment>
<dbReference type="EMBL" id="JAJSPL020000048">
    <property type="protein sequence ID" value="KAK7733106.1"/>
    <property type="molecule type" value="Genomic_DNA"/>
</dbReference>
<keyword evidence="3" id="KW-1185">Reference proteome</keyword>
<dbReference type="InterPro" id="IPR001810">
    <property type="entry name" value="F-box_dom"/>
</dbReference>
<proteinExistence type="predicted"/>
<gene>
    <name evidence="2" type="ORF">SLS53_008294</name>
</gene>
<evidence type="ECO:0000259" key="1">
    <source>
        <dbReference type="PROSITE" id="PS50181"/>
    </source>
</evidence>